<dbReference type="Proteomes" id="UP000251717">
    <property type="component" value="Unassembled WGS sequence"/>
</dbReference>
<protein>
    <submittedName>
        <fullName evidence="2">Uncharacterized protein</fullName>
    </submittedName>
</protein>
<evidence type="ECO:0000313" key="3">
    <source>
        <dbReference type="Proteomes" id="UP000251717"/>
    </source>
</evidence>
<evidence type="ECO:0000313" key="2">
    <source>
        <dbReference type="EMBL" id="PWB87807.1"/>
    </source>
</evidence>
<keyword evidence="1" id="KW-0472">Membrane</keyword>
<evidence type="ECO:0000256" key="1">
    <source>
        <dbReference type="SAM" id="Phobius"/>
    </source>
</evidence>
<dbReference type="AlphaFoldDB" id="A0A315XN57"/>
<name>A0A315XN57_9EURY</name>
<sequence length="300" mass="34374">MFFIICRLVNLFYKTWEKTRKKQYTKVLLSGANLTDCAGQYQYCFFYLILLIFNEKLLNYKRIISIKGEILKRKTKIILIVVLLLLLGVMIYSEQYKKEHSPYQVIGNNSLGTVEKIVYGNMSANNSIALITGIHPREKLSIGPEIKAAKEYVDGRDDVKIIHYQVNVTKNPKDYKKSRANGESLVHDFVNPDVTKSDADCVIISHSHMDWYGEGFYLATPEMDNASVKIAEKINNTTDFRYYPRTGNESYKSTSAVLVSKPIAQAGYPTFVYEIPENITKQDSTDWAKDLFGLMEKYAC</sequence>
<comment type="caution">
    <text evidence="2">The sequence shown here is derived from an EMBL/GenBank/DDBJ whole genome shotgun (WGS) entry which is preliminary data.</text>
</comment>
<keyword evidence="1" id="KW-0812">Transmembrane</keyword>
<accession>A0A315XN57</accession>
<proteinExistence type="predicted"/>
<organism evidence="2 3">
    <name type="scientific">Methanobrevibacter thaueri</name>
    <dbReference type="NCBI Taxonomy" id="190975"/>
    <lineage>
        <taxon>Archaea</taxon>
        <taxon>Methanobacteriati</taxon>
        <taxon>Methanobacteriota</taxon>
        <taxon>Methanomada group</taxon>
        <taxon>Methanobacteria</taxon>
        <taxon>Methanobacteriales</taxon>
        <taxon>Methanobacteriaceae</taxon>
        <taxon>Methanobrevibacter</taxon>
    </lineage>
</organism>
<keyword evidence="3" id="KW-1185">Reference proteome</keyword>
<feature type="transmembrane region" description="Helical" evidence="1">
    <location>
        <begin position="77"/>
        <end position="93"/>
    </location>
</feature>
<keyword evidence="1" id="KW-1133">Transmembrane helix</keyword>
<reference evidence="2 3" key="1">
    <citation type="submission" date="2017-03" db="EMBL/GenBank/DDBJ databases">
        <title>Genome sequence of Methanobrevibacter thaueri.</title>
        <authorList>
            <person name="Poehlein A."/>
            <person name="Seedorf H."/>
            <person name="Daniel R."/>
        </authorList>
    </citation>
    <scope>NUCLEOTIDE SEQUENCE [LARGE SCALE GENOMIC DNA]</scope>
    <source>
        <strain evidence="2 3">DSM 11995</strain>
    </source>
</reference>
<dbReference type="EMBL" id="MZGS01000016">
    <property type="protein sequence ID" value="PWB87807.1"/>
    <property type="molecule type" value="Genomic_DNA"/>
</dbReference>
<gene>
    <name evidence="2" type="ORF">MBBTH_03940</name>
</gene>